<reference evidence="1" key="1">
    <citation type="journal article" date="2015" name="Nature">
        <title>Complex archaea that bridge the gap between prokaryotes and eukaryotes.</title>
        <authorList>
            <person name="Spang A."/>
            <person name="Saw J.H."/>
            <person name="Jorgensen S.L."/>
            <person name="Zaremba-Niedzwiedzka K."/>
            <person name="Martijn J."/>
            <person name="Lind A.E."/>
            <person name="van Eijk R."/>
            <person name="Schleper C."/>
            <person name="Guy L."/>
            <person name="Ettema T.J."/>
        </authorList>
    </citation>
    <scope>NUCLEOTIDE SEQUENCE</scope>
</reference>
<feature type="non-terminal residue" evidence="1">
    <location>
        <position position="24"/>
    </location>
</feature>
<gene>
    <name evidence="1" type="ORF">LCGC14_1147900</name>
</gene>
<protein>
    <submittedName>
        <fullName evidence="1">Uncharacterized protein</fullName>
    </submittedName>
</protein>
<dbReference type="AlphaFoldDB" id="A0A0F9M1D6"/>
<dbReference type="EMBL" id="LAZR01005497">
    <property type="protein sequence ID" value="KKM99453.1"/>
    <property type="molecule type" value="Genomic_DNA"/>
</dbReference>
<accession>A0A0F9M1D6</accession>
<evidence type="ECO:0000313" key="1">
    <source>
        <dbReference type="EMBL" id="KKM99453.1"/>
    </source>
</evidence>
<name>A0A0F9M1D6_9ZZZZ</name>
<sequence length="24" mass="2904">MQTKIKFYKLSELDNMLCNIREEG</sequence>
<organism evidence="1">
    <name type="scientific">marine sediment metagenome</name>
    <dbReference type="NCBI Taxonomy" id="412755"/>
    <lineage>
        <taxon>unclassified sequences</taxon>
        <taxon>metagenomes</taxon>
        <taxon>ecological metagenomes</taxon>
    </lineage>
</organism>
<comment type="caution">
    <text evidence="1">The sequence shown here is derived from an EMBL/GenBank/DDBJ whole genome shotgun (WGS) entry which is preliminary data.</text>
</comment>
<proteinExistence type="predicted"/>